<sequence>MKAVTETIILAAGEALGFWPVSLSKPKTLIEIREKPLLYHQLDWLCQWGIDRVIITLQRKHYDAIYTTLKDGLPYPVSVELVCDEEPPGSAGSTRSALNYIKNEEFLVINCDDITDVDIGALCRVGSPAISITPYRLRFGLVEVEPENNVVKSFGEKPVLKEYTSCGWYLMSKAVEFPERGSFEYDVFPKLVQAGTLKAYKHNGMWWTVNNWREKYELEKAWAGKGPRW</sequence>
<comment type="caution">
    <text evidence="2">The sequence shown here is derived from an EMBL/GenBank/DDBJ whole genome shotgun (WGS) entry which is preliminary data.</text>
</comment>
<dbReference type="InterPro" id="IPR050486">
    <property type="entry name" value="Mannose-1P_guanyltransferase"/>
</dbReference>
<proteinExistence type="predicted"/>
<name>A0A0F9UI69_9ZZZZ</name>
<dbReference type="InterPro" id="IPR029044">
    <property type="entry name" value="Nucleotide-diphossugar_trans"/>
</dbReference>
<dbReference type="PANTHER" id="PTHR22572">
    <property type="entry name" value="SUGAR-1-PHOSPHATE GUANYL TRANSFERASE"/>
    <property type="match status" value="1"/>
</dbReference>
<reference evidence="2" key="1">
    <citation type="journal article" date="2015" name="Nature">
        <title>Complex archaea that bridge the gap between prokaryotes and eukaryotes.</title>
        <authorList>
            <person name="Spang A."/>
            <person name="Saw J.H."/>
            <person name="Jorgensen S.L."/>
            <person name="Zaremba-Niedzwiedzka K."/>
            <person name="Martijn J."/>
            <person name="Lind A.E."/>
            <person name="van Eijk R."/>
            <person name="Schleper C."/>
            <person name="Guy L."/>
            <person name="Ettema T.J."/>
        </authorList>
    </citation>
    <scope>NUCLEOTIDE SEQUENCE</scope>
</reference>
<protein>
    <recommendedName>
        <fullName evidence="1">Nucleotidyl transferase domain-containing protein</fullName>
    </recommendedName>
</protein>
<gene>
    <name evidence="2" type="ORF">LCGC14_0263420</name>
</gene>
<feature type="domain" description="Nucleotidyl transferase" evidence="1">
    <location>
        <begin position="7"/>
        <end position="214"/>
    </location>
</feature>
<dbReference type="Gene3D" id="3.90.550.10">
    <property type="entry name" value="Spore Coat Polysaccharide Biosynthesis Protein SpsA, Chain A"/>
    <property type="match status" value="1"/>
</dbReference>
<dbReference type="EMBL" id="LAZR01000142">
    <property type="protein sequence ID" value="KKN87072.1"/>
    <property type="molecule type" value="Genomic_DNA"/>
</dbReference>
<dbReference type="AlphaFoldDB" id="A0A0F9UI69"/>
<evidence type="ECO:0000313" key="2">
    <source>
        <dbReference type="EMBL" id="KKN87072.1"/>
    </source>
</evidence>
<dbReference type="CDD" id="cd04181">
    <property type="entry name" value="NTP_transferase"/>
    <property type="match status" value="1"/>
</dbReference>
<dbReference type="SUPFAM" id="SSF53448">
    <property type="entry name" value="Nucleotide-diphospho-sugar transferases"/>
    <property type="match status" value="1"/>
</dbReference>
<organism evidence="2">
    <name type="scientific">marine sediment metagenome</name>
    <dbReference type="NCBI Taxonomy" id="412755"/>
    <lineage>
        <taxon>unclassified sequences</taxon>
        <taxon>metagenomes</taxon>
        <taxon>ecological metagenomes</taxon>
    </lineage>
</organism>
<evidence type="ECO:0000259" key="1">
    <source>
        <dbReference type="Pfam" id="PF00483"/>
    </source>
</evidence>
<accession>A0A0F9UI69</accession>
<dbReference type="InterPro" id="IPR005835">
    <property type="entry name" value="NTP_transferase_dom"/>
</dbReference>
<dbReference type="Pfam" id="PF00483">
    <property type="entry name" value="NTP_transferase"/>
    <property type="match status" value="1"/>
</dbReference>